<reference evidence="2" key="1">
    <citation type="submission" date="2023-07" db="EMBL/GenBank/DDBJ databases">
        <title>Sorghum-associated microbial communities from plants grown in Nebraska, USA.</title>
        <authorList>
            <person name="Schachtman D."/>
        </authorList>
    </citation>
    <scope>NUCLEOTIDE SEQUENCE</scope>
    <source>
        <strain evidence="2">BE261</strain>
    </source>
</reference>
<name>A0AAW8N835_PSEOX</name>
<evidence type="ECO:0000256" key="1">
    <source>
        <dbReference type="SAM" id="MobiDB-lite"/>
    </source>
</evidence>
<evidence type="ECO:0000313" key="3">
    <source>
        <dbReference type="Proteomes" id="UP001262032"/>
    </source>
</evidence>
<accession>A0AAW8N835</accession>
<feature type="region of interest" description="Disordered" evidence="1">
    <location>
        <begin position="1"/>
        <end position="29"/>
    </location>
</feature>
<protein>
    <submittedName>
        <fullName evidence="2">Uncharacterized protein</fullName>
    </submittedName>
</protein>
<organism evidence="2 3">
    <name type="scientific">Pseudarthrobacter oxydans</name>
    <name type="common">Arthrobacter oxydans</name>
    <dbReference type="NCBI Taxonomy" id="1671"/>
    <lineage>
        <taxon>Bacteria</taxon>
        <taxon>Bacillati</taxon>
        <taxon>Actinomycetota</taxon>
        <taxon>Actinomycetes</taxon>
        <taxon>Micrococcales</taxon>
        <taxon>Micrococcaceae</taxon>
        <taxon>Pseudarthrobacter</taxon>
    </lineage>
</organism>
<dbReference type="GeneID" id="97421560"/>
<evidence type="ECO:0000313" key="2">
    <source>
        <dbReference type="EMBL" id="MDR7163161.1"/>
    </source>
</evidence>
<gene>
    <name evidence="2" type="ORF">J2X12_001174</name>
</gene>
<dbReference type="AlphaFoldDB" id="A0AAW8N835"/>
<comment type="caution">
    <text evidence="2">The sequence shown here is derived from an EMBL/GenBank/DDBJ whole genome shotgun (WGS) entry which is preliminary data.</text>
</comment>
<dbReference type="EMBL" id="JAVDWN010000003">
    <property type="protein sequence ID" value="MDR7163161.1"/>
    <property type="molecule type" value="Genomic_DNA"/>
</dbReference>
<dbReference type="Proteomes" id="UP001262032">
    <property type="component" value="Unassembled WGS sequence"/>
</dbReference>
<sequence>MKAENPSTPAGGVPPQPDGARPDLSNATIREDLAGRGRCALVHLPTGRTCLLQLRHHGPCEFHRPQEADDVVAGG</sequence>
<proteinExistence type="predicted"/>
<dbReference type="RefSeq" id="WP_310110101.1">
    <property type="nucleotide sequence ID" value="NZ_JAVDTN010000003.1"/>
</dbReference>